<accession>A0A9P8ZU08</accession>
<evidence type="ECO:0000313" key="2">
    <source>
        <dbReference type="Proteomes" id="UP000758603"/>
    </source>
</evidence>
<name>A0A9P8ZU08_9PEZI</name>
<sequence length="179" mass="19458">MFCRQTLLIAANGLLGLVFTIEWEFVPYDWTSFARLQPYTLGGAGTCGDRGGRRPSPSPFKFTMHPSFKMDRDMVVVGAGGHLHDGAVGLEIIHNKRPRCRFVPRYGTSPGSVDAHGTAHRSAMPQSLGPILAAKGNDWTVTAHYNFIKHAPMMTGDSYSTVMGVAIMYALDLPSTGSQ</sequence>
<reference evidence="1" key="1">
    <citation type="journal article" date="2021" name="Nat. Commun.">
        <title>Genetic determinants of endophytism in the Arabidopsis root mycobiome.</title>
        <authorList>
            <person name="Mesny F."/>
            <person name="Miyauchi S."/>
            <person name="Thiergart T."/>
            <person name="Pickel B."/>
            <person name="Atanasova L."/>
            <person name="Karlsson M."/>
            <person name="Huettel B."/>
            <person name="Barry K.W."/>
            <person name="Haridas S."/>
            <person name="Chen C."/>
            <person name="Bauer D."/>
            <person name="Andreopoulos W."/>
            <person name="Pangilinan J."/>
            <person name="LaButti K."/>
            <person name="Riley R."/>
            <person name="Lipzen A."/>
            <person name="Clum A."/>
            <person name="Drula E."/>
            <person name="Henrissat B."/>
            <person name="Kohler A."/>
            <person name="Grigoriev I.V."/>
            <person name="Martin F.M."/>
            <person name="Hacquard S."/>
        </authorList>
    </citation>
    <scope>NUCLEOTIDE SEQUENCE</scope>
    <source>
        <strain evidence="1">MPI-SDFR-AT-0073</strain>
    </source>
</reference>
<dbReference type="Proteomes" id="UP000758603">
    <property type="component" value="Unassembled WGS sequence"/>
</dbReference>
<proteinExistence type="predicted"/>
<dbReference type="AlphaFoldDB" id="A0A9P8ZU08"/>
<protein>
    <submittedName>
        <fullName evidence="1">Uncharacterized protein</fullName>
    </submittedName>
</protein>
<dbReference type="GeneID" id="70136958"/>
<keyword evidence="2" id="KW-1185">Reference proteome</keyword>
<organism evidence="1 2">
    <name type="scientific">Truncatella angustata</name>
    <dbReference type="NCBI Taxonomy" id="152316"/>
    <lineage>
        <taxon>Eukaryota</taxon>
        <taxon>Fungi</taxon>
        <taxon>Dikarya</taxon>
        <taxon>Ascomycota</taxon>
        <taxon>Pezizomycotina</taxon>
        <taxon>Sordariomycetes</taxon>
        <taxon>Xylariomycetidae</taxon>
        <taxon>Amphisphaeriales</taxon>
        <taxon>Sporocadaceae</taxon>
        <taxon>Truncatella</taxon>
    </lineage>
</organism>
<dbReference type="RefSeq" id="XP_045954545.1">
    <property type="nucleotide sequence ID" value="XM_046108067.1"/>
</dbReference>
<comment type="caution">
    <text evidence="1">The sequence shown here is derived from an EMBL/GenBank/DDBJ whole genome shotgun (WGS) entry which is preliminary data.</text>
</comment>
<dbReference type="EMBL" id="JAGPXC010000008">
    <property type="protein sequence ID" value="KAH6648033.1"/>
    <property type="molecule type" value="Genomic_DNA"/>
</dbReference>
<gene>
    <name evidence="1" type="ORF">BKA67DRAFT_662769</name>
</gene>
<dbReference type="OrthoDB" id="4142625at2759"/>
<evidence type="ECO:0000313" key="1">
    <source>
        <dbReference type="EMBL" id="KAH6648033.1"/>
    </source>
</evidence>